<organism evidence="2 3">
    <name type="scientific">Limosa lapponica baueri</name>
    <dbReference type="NCBI Taxonomy" id="1758121"/>
    <lineage>
        <taxon>Eukaryota</taxon>
        <taxon>Metazoa</taxon>
        <taxon>Chordata</taxon>
        <taxon>Craniata</taxon>
        <taxon>Vertebrata</taxon>
        <taxon>Euteleostomi</taxon>
        <taxon>Archelosauria</taxon>
        <taxon>Archosauria</taxon>
        <taxon>Dinosauria</taxon>
        <taxon>Saurischia</taxon>
        <taxon>Theropoda</taxon>
        <taxon>Coelurosauria</taxon>
        <taxon>Aves</taxon>
        <taxon>Neognathae</taxon>
        <taxon>Neoaves</taxon>
        <taxon>Charadriiformes</taxon>
        <taxon>Scolopacidae</taxon>
        <taxon>Limosa</taxon>
    </lineage>
</organism>
<name>A0A2I0U502_LIMLA</name>
<gene>
    <name evidence="2" type="ORF">llap_8595</name>
</gene>
<evidence type="ECO:0000256" key="1">
    <source>
        <dbReference type="SAM" id="MobiDB-lite"/>
    </source>
</evidence>
<proteinExistence type="predicted"/>
<feature type="compositionally biased region" description="Basic and acidic residues" evidence="1">
    <location>
        <begin position="30"/>
        <end position="49"/>
    </location>
</feature>
<dbReference type="EMBL" id="KZ506165">
    <property type="protein sequence ID" value="PKU41105.1"/>
    <property type="molecule type" value="Genomic_DNA"/>
</dbReference>
<dbReference type="Proteomes" id="UP000233556">
    <property type="component" value="Unassembled WGS sequence"/>
</dbReference>
<keyword evidence="3" id="KW-1185">Reference proteome</keyword>
<evidence type="ECO:0000313" key="2">
    <source>
        <dbReference type="EMBL" id="PKU41105.1"/>
    </source>
</evidence>
<evidence type="ECO:0000313" key="3">
    <source>
        <dbReference type="Proteomes" id="UP000233556"/>
    </source>
</evidence>
<protein>
    <submittedName>
        <fullName evidence="2">Uncharacterized protein</fullName>
    </submittedName>
</protein>
<sequence length="152" mass="17580">MVPKLRVQHNLTLEFTKARETEDPRVEKIFEEQNRKAESQKEKTTKNISEEQEGGPHMGCLEELSRNPFSCRISAGCGKQQAPGLLLSQPDFIAHCALLRVLKINHRRIGIQPPRRDCNWKKLWIPSPRMNQNPVKDKNRDEKLPSEIKICC</sequence>
<dbReference type="AlphaFoldDB" id="A0A2I0U502"/>
<reference evidence="3" key="2">
    <citation type="submission" date="2017-12" db="EMBL/GenBank/DDBJ databases">
        <title>Genome sequence of the Bar-tailed Godwit (Limosa lapponica baueri).</title>
        <authorList>
            <person name="Lima N.C.B."/>
            <person name="Parody-Merino A.M."/>
            <person name="Battley P.F."/>
            <person name="Fidler A.E."/>
            <person name="Prosdocimi F."/>
        </authorList>
    </citation>
    <scope>NUCLEOTIDE SEQUENCE [LARGE SCALE GENOMIC DNA]</scope>
</reference>
<feature type="region of interest" description="Disordered" evidence="1">
    <location>
        <begin position="30"/>
        <end position="58"/>
    </location>
</feature>
<reference evidence="3" key="1">
    <citation type="submission" date="2017-11" db="EMBL/GenBank/DDBJ databases">
        <authorList>
            <person name="Lima N.C."/>
            <person name="Parody-Merino A.M."/>
            <person name="Battley P.F."/>
            <person name="Fidler A.E."/>
            <person name="Prosdocimi F."/>
        </authorList>
    </citation>
    <scope>NUCLEOTIDE SEQUENCE [LARGE SCALE GENOMIC DNA]</scope>
</reference>
<accession>A0A2I0U502</accession>